<accession>A0A1G4IG81</accession>
<feature type="compositionally biased region" description="Basic and acidic residues" evidence="2">
    <location>
        <begin position="829"/>
        <end position="840"/>
    </location>
</feature>
<comment type="caution">
    <text evidence="3">The sequence shown here is derived from an EMBL/GenBank/DDBJ whole genome shotgun (WGS) entry which is preliminary data.</text>
</comment>
<feature type="coiled-coil region" evidence="1">
    <location>
        <begin position="288"/>
        <end position="330"/>
    </location>
</feature>
<dbReference type="AlphaFoldDB" id="A0A1G4IG81"/>
<dbReference type="Proteomes" id="UP000195570">
    <property type="component" value="Unassembled WGS sequence"/>
</dbReference>
<dbReference type="RefSeq" id="XP_067081888.1">
    <property type="nucleotide sequence ID" value="XM_067225787.1"/>
</dbReference>
<reference evidence="3" key="1">
    <citation type="submission" date="2016-09" db="EMBL/GenBank/DDBJ databases">
        <authorList>
            <person name="Hebert L."/>
            <person name="Moumen B."/>
        </authorList>
    </citation>
    <scope>NUCLEOTIDE SEQUENCE [LARGE SCALE GENOMIC DNA]</scope>
    <source>
        <strain evidence="3">OVI</strain>
    </source>
</reference>
<dbReference type="EMBL" id="CZPT02001585">
    <property type="protein sequence ID" value="SCU71184.1"/>
    <property type="molecule type" value="Genomic_DNA"/>
</dbReference>
<gene>
    <name evidence="3" type="ORF">TEOVI_000276400</name>
</gene>
<sequence length="892" mass="105104">MSDSHHSGYDENSGRGNAQKRPRSESTHGSSNSWQIVSSSRCIACGRLRSLCECRSLRVDPELRRKNLDTLLLNTPYVRCKQLKALDEAGREEERHRRCIAEEWYSKMRIIKRAAHTDKYLLRVTLDEVRGRENLLALERKEWVEGMALSDKYMVLLALVQREREERLKFYASAERATRMLGTWHNTVFHLLGLQSREVAFRRTLVNNEAAARASLLSIELEALKVMENNEKSRLEFFELFWASRESVADAWMQGVEALECAMAETVQNLEKCFQERTRCFEIVLKRRDELLLEEENARQRLHSLFEEENDFLEENMRFFQQRRAAVMQQEASARGVICQEATDAYSALFLECRRDREKACEAESFKRRRREEEFHAAVASLQDIMKEEEAALALLKTQEHHERELRYQWMLEREKAIISAENTLLQHVQLLFSEEEKARGAIVHLMQQQEAETASWLRHKERKLREIIETALEEKSQMLLLEHEERFSLVSQKAEHEDAVRRWVDHKESARQSLATAETTHRNRWVDMERNAREELSWRFGEGLETCYSQVQQRMEALTKLQQRAFHAKEGIVKQEEEALRLLLGTLRDDEERSLREEIHRRVVDILNTETEHRSHLTQQEVGNRESITTMFLMQERFFKKEAQELLKAQLYEIVAAEESHRRVLLQDADDSVERLYHSYKKLLEEARRREEERVREERRQREVALLEDPRLYREEEDCDLCVDGASPPTGLDDGCYNDMKMGPLGETWMLQQQHVVEDLGGESADVVLLTHETTAFLFSIVNAITEREAILAAERTKAESTMKNIQKKIERQKSVFANVKEQLEESQEKLKRDAENHSKRLATQREAQQKLEAQLARERTRLKEKTEELQRTKNSVSEMRDSIHSQYKKR</sequence>
<evidence type="ECO:0000256" key="2">
    <source>
        <dbReference type="SAM" id="MobiDB-lite"/>
    </source>
</evidence>
<evidence type="ECO:0000256" key="1">
    <source>
        <dbReference type="SAM" id="Coils"/>
    </source>
</evidence>
<feature type="region of interest" description="Disordered" evidence="2">
    <location>
        <begin position="829"/>
        <end position="892"/>
    </location>
</feature>
<dbReference type="GeneID" id="92376704"/>
<evidence type="ECO:0000313" key="3">
    <source>
        <dbReference type="EMBL" id="SCU71184.1"/>
    </source>
</evidence>
<proteinExistence type="predicted"/>
<name>A0A1G4IG81_TRYEQ</name>
<keyword evidence="4" id="KW-1185">Reference proteome</keyword>
<dbReference type="VEuPathDB" id="TriTrypDB:TEOVI_000276400"/>
<keyword evidence="1" id="KW-0175">Coiled coil</keyword>
<feature type="compositionally biased region" description="Basic and acidic residues" evidence="2">
    <location>
        <begin position="857"/>
        <end position="873"/>
    </location>
</feature>
<feature type="compositionally biased region" description="Basic and acidic residues" evidence="2">
    <location>
        <begin position="1"/>
        <end position="13"/>
    </location>
</feature>
<feature type="coiled-coil region" evidence="1">
    <location>
        <begin position="667"/>
        <end position="709"/>
    </location>
</feature>
<evidence type="ECO:0000313" key="4">
    <source>
        <dbReference type="Proteomes" id="UP000195570"/>
    </source>
</evidence>
<organism evidence="3 4">
    <name type="scientific">Trypanosoma equiperdum</name>
    <dbReference type="NCBI Taxonomy" id="5694"/>
    <lineage>
        <taxon>Eukaryota</taxon>
        <taxon>Discoba</taxon>
        <taxon>Euglenozoa</taxon>
        <taxon>Kinetoplastea</taxon>
        <taxon>Metakinetoplastina</taxon>
        <taxon>Trypanosomatida</taxon>
        <taxon>Trypanosomatidae</taxon>
        <taxon>Trypanosoma</taxon>
    </lineage>
</organism>
<protein>
    <submittedName>
        <fullName evidence="3">Uncharacterized protein</fullName>
    </submittedName>
</protein>
<feature type="region of interest" description="Disordered" evidence="2">
    <location>
        <begin position="1"/>
        <end position="32"/>
    </location>
</feature>